<feature type="active site" description="Proton acceptor" evidence="13">
    <location>
        <position position="76"/>
    </location>
</feature>
<keyword evidence="18" id="KW-0732">Signal</keyword>
<feature type="binding site" evidence="15">
    <location>
        <position position="86"/>
    </location>
    <ligand>
        <name>Ca(2+)</name>
        <dbReference type="ChEBI" id="CHEBI:29108"/>
        <label>1</label>
    </ligand>
</feature>
<evidence type="ECO:0000256" key="5">
    <source>
        <dbReference type="ARBA" id="ARBA00022559"/>
    </source>
</evidence>
<comment type="subcellular location">
    <subcellularLocation>
        <location evidence="18">Secreted</location>
    </subcellularLocation>
</comment>
<dbReference type="PROSITE" id="PS00436">
    <property type="entry name" value="PEROXIDASE_2"/>
    <property type="match status" value="1"/>
</dbReference>
<evidence type="ECO:0000256" key="2">
    <source>
        <dbReference type="ARBA" id="ARBA00002322"/>
    </source>
</evidence>
<keyword evidence="11 17" id="KW-1015">Disulfide bond</keyword>
<dbReference type="PROSITE" id="PS50873">
    <property type="entry name" value="PEROXIDASE_4"/>
    <property type="match status" value="1"/>
</dbReference>
<dbReference type="GO" id="GO:0005576">
    <property type="term" value="C:extracellular region"/>
    <property type="evidence" value="ECO:0007669"/>
    <property type="project" value="UniProtKB-SubCell"/>
</dbReference>
<keyword evidence="12 18" id="KW-0376">Hydrogen peroxide</keyword>
<proteinExistence type="inferred from homology"/>
<dbReference type="RefSeq" id="XP_021849097.2">
    <property type="nucleotide sequence ID" value="XM_021993405.2"/>
</dbReference>
<keyword evidence="7 15" id="KW-0479">Metal-binding</keyword>
<feature type="binding site" evidence="14">
    <location>
        <position position="169"/>
    </location>
    <ligand>
        <name>substrate</name>
    </ligand>
</feature>
<dbReference type="InterPro" id="IPR019794">
    <property type="entry name" value="Peroxidases_AS"/>
</dbReference>
<evidence type="ECO:0000256" key="9">
    <source>
        <dbReference type="ARBA" id="ARBA00023002"/>
    </source>
</evidence>
<keyword evidence="20" id="KW-1185">Reference proteome</keyword>
<feature type="binding site" evidence="15">
    <location>
        <position position="251"/>
    </location>
    <ligand>
        <name>Ca(2+)</name>
        <dbReference type="ChEBI" id="CHEBI:29108"/>
        <label>2</label>
    </ligand>
</feature>
<sequence>MKGSLFSTLILFLGLILMTRVCHCYGGGYGTQLQQRFYEGKCGGNVDVESVIFGIIKQKIASEPDTVSDLVRLSFHDCFVRGCDGSIFLDGDNTEQKAVINQGIGGIDTINDLKDAVEKVCPGVVSCTDILVIGARAAISLAGGKYYEVETGRRDGVVSIKSEAQAAIPPPTMPIQQAIALFAQKGLTKDDFVVLLGGHTVGTAHCHSFKDRLYNYRTTQKPDSTISTTLLQNLQKTCPLNDETDNEAFLDQTPDSNFKIDNAYYKQILAQNGVLEIDQNLASSPQTKDMVNTLAQGPDTFQNLFGRAMVKMARIGVLTGTQGQIRKSCGSINT</sequence>
<evidence type="ECO:0000256" key="18">
    <source>
        <dbReference type="RuleBase" id="RU362060"/>
    </source>
</evidence>
<feature type="domain" description="Plant heme peroxidase family profile" evidence="19">
    <location>
        <begin position="32"/>
        <end position="333"/>
    </location>
</feature>
<dbReference type="InterPro" id="IPR033905">
    <property type="entry name" value="Secretory_peroxidase"/>
</dbReference>
<keyword evidence="9 18" id="KW-0560">Oxidoreductase</keyword>
<feature type="binding site" evidence="15">
    <location>
        <position position="200"/>
    </location>
    <ligand>
        <name>Ca(2+)</name>
        <dbReference type="ChEBI" id="CHEBI:29108"/>
        <label>2</label>
    </ligand>
</feature>
<comment type="cofactor">
    <cofactor evidence="15 18">
        <name>heme b</name>
        <dbReference type="ChEBI" id="CHEBI:60344"/>
    </cofactor>
    <text evidence="15 18">Binds 1 heme b (iron(II)-protoporphyrin IX) group per subunit.</text>
</comment>
<evidence type="ECO:0000256" key="14">
    <source>
        <dbReference type="PIRSR" id="PIRSR600823-2"/>
    </source>
</evidence>
<comment type="function">
    <text evidence="2">Removal of H(2)O(2), oxidation of toxic reductants, biosynthesis and degradation of lignin, suberization, auxin catabolism, response to environmental stresses such as wounding, pathogen attack and oxidative stress. These functions might be dependent on each isozyme/isoform in each plant tissue.</text>
</comment>
<reference evidence="21" key="2">
    <citation type="submission" date="2025-08" db="UniProtKB">
        <authorList>
            <consortium name="RefSeq"/>
        </authorList>
    </citation>
    <scope>IDENTIFICATION</scope>
    <source>
        <tissue evidence="21">Leaf</tissue>
    </source>
</reference>
<dbReference type="AlphaFoldDB" id="A0A9R0IH45"/>
<evidence type="ECO:0000256" key="13">
    <source>
        <dbReference type="PIRSR" id="PIRSR600823-1"/>
    </source>
</evidence>
<reference evidence="20" key="1">
    <citation type="journal article" date="2021" name="Nat. Commun.">
        <title>Genomic analyses provide insights into spinach domestication and the genetic basis of agronomic traits.</title>
        <authorList>
            <person name="Cai X."/>
            <person name="Sun X."/>
            <person name="Xu C."/>
            <person name="Sun H."/>
            <person name="Wang X."/>
            <person name="Ge C."/>
            <person name="Zhang Z."/>
            <person name="Wang Q."/>
            <person name="Fei Z."/>
            <person name="Jiao C."/>
            <person name="Wang Q."/>
        </authorList>
    </citation>
    <scope>NUCLEOTIDE SEQUENCE [LARGE SCALE GENOMIC DNA]</scope>
    <source>
        <strain evidence="20">cv. Varoflay</strain>
    </source>
</reference>
<dbReference type="PANTHER" id="PTHR31517:SF59">
    <property type="entry name" value="PEROXIDASE"/>
    <property type="match status" value="1"/>
</dbReference>
<keyword evidence="6 18" id="KW-0349">Heme</keyword>
<dbReference type="Pfam" id="PF00141">
    <property type="entry name" value="peroxidase"/>
    <property type="match status" value="1"/>
</dbReference>
<feature type="binding site" evidence="15">
    <location>
        <position position="77"/>
    </location>
    <ligand>
        <name>Ca(2+)</name>
        <dbReference type="ChEBI" id="CHEBI:29108"/>
        <label>1</label>
    </ligand>
</feature>
<evidence type="ECO:0000256" key="3">
    <source>
        <dbReference type="ARBA" id="ARBA00012313"/>
    </source>
</evidence>
<evidence type="ECO:0000313" key="20">
    <source>
        <dbReference type="Proteomes" id="UP000813463"/>
    </source>
</evidence>
<keyword evidence="4 18" id="KW-0964">Secreted</keyword>
<dbReference type="EC" id="1.11.1.7" evidence="3 18"/>
<comment type="catalytic activity">
    <reaction evidence="1 18">
        <text>2 a phenolic donor + H2O2 = 2 a phenolic radical donor + 2 H2O</text>
        <dbReference type="Rhea" id="RHEA:56136"/>
        <dbReference type="ChEBI" id="CHEBI:15377"/>
        <dbReference type="ChEBI" id="CHEBI:16240"/>
        <dbReference type="ChEBI" id="CHEBI:139520"/>
        <dbReference type="ChEBI" id="CHEBI:139521"/>
        <dbReference type="EC" id="1.11.1.7"/>
    </reaction>
</comment>
<dbReference type="GO" id="GO:0009505">
    <property type="term" value="C:plant-type cell wall"/>
    <property type="evidence" value="ECO:0000318"/>
    <property type="project" value="GO_Central"/>
</dbReference>
<dbReference type="PRINTS" id="PR00461">
    <property type="entry name" value="PLPEROXIDASE"/>
</dbReference>
<feature type="disulfide bond" evidence="17">
    <location>
        <begin position="127"/>
        <end position="329"/>
    </location>
</feature>
<dbReference type="InterPro" id="IPR002016">
    <property type="entry name" value="Haem_peroxidase"/>
</dbReference>
<keyword evidence="5 18" id="KW-0575">Peroxidase</keyword>
<dbReference type="CDD" id="cd00693">
    <property type="entry name" value="secretory_peroxidase"/>
    <property type="match status" value="1"/>
</dbReference>
<dbReference type="PRINTS" id="PR00458">
    <property type="entry name" value="PEROXIDASE"/>
</dbReference>
<dbReference type="InterPro" id="IPR000823">
    <property type="entry name" value="Peroxidase_pln"/>
</dbReference>
<evidence type="ECO:0000256" key="8">
    <source>
        <dbReference type="ARBA" id="ARBA00022837"/>
    </source>
</evidence>
<accession>A0A9R0IH45</accession>
<dbReference type="Proteomes" id="UP000813463">
    <property type="component" value="Chromosome 6"/>
</dbReference>
<dbReference type="GO" id="GO:0006979">
    <property type="term" value="P:response to oxidative stress"/>
    <property type="evidence" value="ECO:0007669"/>
    <property type="project" value="UniProtKB-UniRule"/>
</dbReference>
<feature type="binding site" evidence="15">
    <location>
        <position position="80"/>
    </location>
    <ligand>
        <name>Ca(2+)</name>
        <dbReference type="ChEBI" id="CHEBI:29108"/>
        <label>1</label>
    </ligand>
</feature>
<feature type="binding site" description="axial binding residue" evidence="15">
    <location>
        <position position="199"/>
    </location>
    <ligand>
        <name>heme b</name>
        <dbReference type="ChEBI" id="CHEBI:60344"/>
    </ligand>
    <ligandPart>
        <name>Fe</name>
        <dbReference type="ChEBI" id="CHEBI:18248"/>
    </ligandPart>
</feature>
<dbReference type="GO" id="GO:0006950">
    <property type="term" value="P:response to stress"/>
    <property type="evidence" value="ECO:0000318"/>
    <property type="project" value="GO_Central"/>
</dbReference>
<evidence type="ECO:0000256" key="6">
    <source>
        <dbReference type="ARBA" id="ARBA00022617"/>
    </source>
</evidence>
<feature type="disulfide bond" evidence="17">
    <location>
        <begin position="206"/>
        <end position="238"/>
    </location>
</feature>
<feature type="disulfide bond" evidence="17">
    <location>
        <begin position="78"/>
        <end position="83"/>
    </location>
</feature>
<comment type="cofactor">
    <cofactor evidence="15 18">
        <name>Ca(2+)</name>
        <dbReference type="ChEBI" id="CHEBI:29108"/>
    </cofactor>
    <text evidence="15 18">Binds 2 calcium ions per subunit.</text>
</comment>
<feature type="binding site" evidence="15">
    <location>
        <position position="95"/>
    </location>
    <ligand>
        <name>Ca(2+)</name>
        <dbReference type="ChEBI" id="CHEBI:29108"/>
        <label>1</label>
    </ligand>
</feature>
<feature type="binding site" evidence="15">
    <location>
        <position position="82"/>
    </location>
    <ligand>
        <name>Ca(2+)</name>
        <dbReference type="ChEBI" id="CHEBI:29108"/>
        <label>1</label>
    </ligand>
</feature>
<dbReference type="PANTHER" id="PTHR31517">
    <property type="match status" value="1"/>
</dbReference>
<dbReference type="InterPro" id="IPR010255">
    <property type="entry name" value="Haem_peroxidase_sf"/>
</dbReference>
<feature type="signal peptide" evidence="18">
    <location>
        <begin position="1"/>
        <end position="24"/>
    </location>
</feature>
<feature type="disulfide bond" evidence="17">
    <location>
        <begin position="42"/>
        <end position="121"/>
    </location>
</feature>
<name>A0A9R0IH45_SPIOL</name>
<dbReference type="GO" id="GO:0004601">
    <property type="term" value="F:peroxidase activity"/>
    <property type="evidence" value="ECO:0000318"/>
    <property type="project" value="GO_Central"/>
</dbReference>
<keyword evidence="10 15" id="KW-0408">Iron</keyword>
<dbReference type="GeneID" id="110788762"/>
<evidence type="ECO:0000256" key="17">
    <source>
        <dbReference type="PIRSR" id="PIRSR600823-5"/>
    </source>
</evidence>
<gene>
    <name evidence="21" type="primary">LOC110788762</name>
</gene>
<comment type="similarity">
    <text evidence="18">Belongs to the peroxidase family. Classical plant (class III) peroxidase subfamily.</text>
</comment>
<evidence type="ECO:0000256" key="15">
    <source>
        <dbReference type="PIRSR" id="PIRSR600823-3"/>
    </source>
</evidence>
<keyword evidence="8 15" id="KW-0106">Calcium</keyword>
<evidence type="ECO:0000256" key="7">
    <source>
        <dbReference type="ARBA" id="ARBA00022723"/>
    </source>
</evidence>
<dbReference type="GO" id="GO:0020037">
    <property type="term" value="F:heme binding"/>
    <property type="evidence" value="ECO:0007669"/>
    <property type="project" value="UniProtKB-UniRule"/>
</dbReference>
<dbReference type="SUPFAM" id="SSF48113">
    <property type="entry name" value="Heme-dependent peroxidases"/>
    <property type="match status" value="1"/>
</dbReference>
<feature type="chain" id="PRO_5044951219" description="Peroxidase" evidence="18">
    <location>
        <begin position="25"/>
        <end position="334"/>
    </location>
</feature>
<evidence type="ECO:0000313" key="21">
    <source>
        <dbReference type="RefSeq" id="XP_021849097.2"/>
    </source>
</evidence>
<evidence type="ECO:0000256" key="12">
    <source>
        <dbReference type="ARBA" id="ARBA00023324"/>
    </source>
</evidence>
<dbReference type="GO" id="GO:0046872">
    <property type="term" value="F:metal ion binding"/>
    <property type="evidence" value="ECO:0007669"/>
    <property type="project" value="UniProtKB-UniRule"/>
</dbReference>
<dbReference type="Gene3D" id="1.10.520.10">
    <property type="match status" value="1"/>
</dbReference>
<evidence type="ECO:0000256" key="11">
    <source>
        <dbReference type="ARBA" id="ARBA00023157"/>
    </source>
</evidence>
<organism evidence="20 21">
    <name type="scientific">Spinacia oleracea</name>
    <name type="common">Spinach</name>
    <dbReference type="NCBI Taxonomy" id="3562"/>
    <lineage>
        <taxon>Eukaryota</taxon>
        <taxon>Viridiplantae</taxon>
        <taxon>Streptophyta</taxon>
        <taxon>Embryophyta</taxon>
        <taxon>Tracheophyta</taxon>
        <taxon>Spermatophyta</taxon>
        <taxon>Magnoliopsida</taxon>
        <taxon>eudicotyledons</taxon>
        <taxon>Gunneridae</taxon>
        <taxon>Pentapetalae</taxon>
        <taxon>Caryophyllales</taxon>
        <taxon>Chenopodiaceae</taxon>
        <taxon>Chenopodioideae</taxon>
        <taxon>Anserineae</taxon>
        <taxon>Spinacia</taxon>
    </lineage>
</organism>
<dbReference type="KEGG" id="soe:110788762"/>
<dbReference type="Gene3D" id="1.10.420.10">
    <property type="entry name" value="Peroxidase, domain 2"/>
    <property type="match status" value="1"/>
</dbReference>
<evidence type="ECO:0000256" key="1">
    <source>
        <dbReference type="ARBA" id="ARBA00000189"/>
    </source>
</evidence>
<dbReference type="GO" id="GO:0140825">
    <property type="term" value="F:lactoperoxidase activity"/>
    <property type="evidence" value="ECO:0007669"/>
    <property type="project" value="UniProtKB-EC"/>
</dbReference>
<feature type="binding site" evidence="15">
    <location>
        <position position="84"/>
    </location>
    <ligand>
        <name>Ca(2+)</name>
        <dbReference type="ChEBI" id="CHEBI:29108"/>
        <label>1</label>
    </ligand>
</feature>
<evidence type="ECO:0000259" key="19">
    <source>
        <dbReference type="PROSITE" id="PS50873"/>
    </source>
</evidence>
<feature type="binding site" evidence="15">
    <location>
        <position position="261"/>
    </location>
    <ligand>
        <name>Ca(2+)</name>
        <dbReference type="ChEBI" id="CHEBI:29108"/>
        <label>2</label>
    </ligand>
</feature>
<feature type="site" description="Transition state stabilizer" evidence="16">
    <location>
        <position position="72"/>
    </location>
</feature>
<evidence type="ECO:0000256" key="4">
    <source>
        <dbReference type="ARBA" id="ARBA00022525"/>
    </source>
</evidence>
<protein>
    <recommendedName>
        <fullName evidence="3 18">Peroxidase</fullName>
        <ecNumber evidence="3 18">1.11.1.7</ecNumber>
    </recommendedName>
</protein>
<evidence type="ECO:0000256" key="10">
    <source>
        <dbReference type="ARBA" id="ARBA00023004"/>
    </source>
</evidence>
<evidence type="ECO:0000256" key="16">
    <source>
        <dbReference type="PIRSR" id="PIRSR600823-4"/>
    </source>
</evidence>
<dbReference type="GO" id="GO:0042744">
    <property type="term" value="P:hydrogen peroxide catabolic process"/>
    <property type="evidence" value="ECO:0007669"/>
    <property type="project" value="UniProtKB-KW"/>
</dbReference>